<evidence type="ECO:0000313" key="2">
    <source>
        <dbReference type="Proteomes" id="UP001489004"/>
    </source>
</evidence>
<proteinExistence type="predicted"/>
<name>A0AAW1P5F4_9CHLO</name>
<dbReference type="AlphaFoldDB" id="A0AAW1P5F4"/>
<sequence>MLRHGRVQKLTLSYQRHGPDEGVTYPGQTYAASLLVACSASLQQLKWKLQFPGPGPGSKILLGLLANMHQLCVLHVHLDSCYLKEIVLAGQHVEEVSLHGGSHSDCVALQRQSAEDDDPICDSDALVASIAPQRIEAATGLPQVAY</sequence>
<keyword evidence="2" id="KW-1185">Reference proteome</keyword>
<dbReference type="Proteomes" id="UP001489004">
    <property type="component" value="Unassembled WGS sequence"/>
</dbReference>
<protein>
    <submittedName>
        <fullName evidence="1">Uncharacterized protein</fullName>
    </submittedName>
</protein>
<organism evidence="1 2">
    <name type="scientific">[Myrmecia] bisecta</name>
    <dbReference type="NCBI Taxonomy" id="41462"/>
    <lineage>
        <taxon>Eukaryota</taxon>
        <taxon>Viridiplantae</taxon>
        <taxon>Chlorophyta</taxon>
        <taxon>core chlorophytes</taxon>
        <taxon>Trebouxiophyceae</taxon>
        <taxon>Trebouxiales</taxon>
        <taxon>Trebouxiaceae</taxon>
        <taxon>Myrmecia</taxon>
    </lineage>
</organism>
<evidence type="ECO:0000313" key="1">
    <source>
        <dbReference type="EMBL" id="KAK9803577.1"/>
    </source>
</evidence>
<accession>A0AAW1P5F4</accession>
<reference evidence="1 2" key="1">
    <citation type="journal article" date="2024" name="Nat. Commun.">
        <title>Phylogenomics reveals the evolutionary origins of lichenization in chlorophyte algae.</title>
        <authorList>
            <person name="Puginier C."/>
            <person name="Libourel C."/>
            <person name="Otte J."/>
            <person name="Skaloud P."/>
            <person name="Haon M."/>
            <person name="Grisel S."/>
            <person name="Petersen M."/>
            <person name="Berrin J.G."/>
            <person name="Delaux P.M."/>
            <person name="Dal Grande F."/>
            <person name="Keller J."/>
        </authorList>
    </citation>
    <scope>NUCLEOTIDE SEQUENCE [LARGE SCALE GENOMIC DNA]</scope>
    <source>
        <strain evidence="1 2">SAG 2043</strain>
    </source>
</reference>
<gene>
    <name evidence="1" type="ORF">WJX72_001437</name>
</gene>
<dbReference type="EMBL" id="JALJOR010000020">
    <property type="protein sequence ID" value="KAK9803577.1"/>
    <property type="molecule type" value="Genomic_DNA"/>
</dbReference>
<comment type="caution">
    <text evidence="1">The sequence shown here is derived from an EMBL/GenBank/DDBJ whole genome shotgun (WGS) entry which is preliminary data.</text>
</comment>